<keyword evidence="3 7" id="KW-0812">Transmembrane</keyword>
<gene>
    <name evidence="10" type="ORF">G7071_04195</name>
</gene>
<dbReference type="InterPro" id="IPR003439">
    <property type="entry name" value="ABC_transporter-like_ATP-bd"/>
</dbReference>
<feature type="domain" description="SSD" evidence="8">
    <location>
        <begin position="535"/>
        <end position="700"/>
    </location>
</feature>
<keyword evidence="11" id="KW-1185">Reference proteome</keyword>
<feature type="compositionally biased region" description="Low complexity" evidence="6">
    <location>
        <begin position="990"/>
        <end position="1007"/>
    </location>
</feature>
<evidence type="ECO:0000256" key="5">
    <source>
        <dbReference type="ARBA" id="ARBA00023136"/>
    </source>
</evidence>
<dbReference type="RefSeq" id="WP_166315256.1">
    <property type="nucleotide sequence ID" value="NZ_CP049866.1"/>
</dbReference>
<dbReference type="EMBL" id="CP049866">
    <property type="protein sequence ID" value="QIK74743.1"/>
    <property type="molecule type" value="Genomic_DNA"/>
</dbReference>
<dbReference type="SUPFAM" id="SSF82866">
    <property type="entry name" value="Multidrug efflux transporter AcrB transmembrane domain"/>
    <property type="match status" value="2"/>
</dbReference>
<dbReference type="GO" id="GO:0005524">
    <property type="term" value="F:ATP binding"/>
    <property type="evidence" value="ECO:0007669"/>
    <property type="project" value="InterPro"/>
</dbReference>
<feature type="domain" description="ABC transporter" evidence="9">
    <location>
        <begin position="744"/>
        <end position="1001"/>
    </location>
</feature>
<name>A0A6G7YD72_9ACTN</name>
<dbReference type="Gene3D" id="1.20.1640.10">
    <property type="entry name" value="Multidrug efflux transporter AcrB transmembrane domain"/>
    <property type="match status" value="2"/>
</dbReference>
<feature type="domain" description="SSD" evidence="8">
    <location>
        <begin position="194"/>
        <end position="327"/>
    </location>
</feature>
<dbReference type="InterPro" id="IPR004869">
    <property type="entry name" value="MMPL_dom"/>
</dbReference>
<evidence type="ECO:0000259" key="8">
    <source>
        <dbReference type="PROSITE" id="PS50156"/>
    </source>
</evidence>
<dbReference type="PANTHER" id="PTHR33406:SF13">
    <property type="entry name" value="MEMBRANE PROTEIN YDFJ"/>
    <property type="match status" value="1"/>
</dbReference>
<evidence type="ECO:0000256" key="7">
    <source>
        <dbReference type="SAM" id="Phobius"/>
    </source>
</evidence>
<evidence type="ECO:0000256" key="1">
    <source>
        <dbReference type="ARBA" id="ARBA00004651"/>
    </source>
</evidence>
<feature type="transmembrane region" description="Helical" evidence="7">
    <location>
        <begin position="178"/>
        <end position="196"/>
    </location>
</feature>
<evidence type="ECO:0000313" key="10">
    <source>
        <dbReference type="EMBL" id="QIK74743.1"/>
    </source>
</evidence>
<feature type="transmembrane region" description="Helical" evidence="7">
    <location>
        <begin position="597"/>
        <end position="616"/>
    </location>
</feature>
<reference evidence="10 11" key="1">
    <citation type="submission" date="2020-03" db="EMBL/GenBank/DDBJ databases">
        <title>Nocardioides sp. nov., isolated from fish.</title>
        <authorList>
            <person name="Hyun D.-W."/>
            <person name="Bae J.-W."/>
        </authorList>
    </citation>
    <scope>NUCLEOTIDE SEQUENCE [LARGE SCALE GENOMIC DNA]</scope>
    <source>
        <strain evidence="10 11">HDW12A</strain>
    </source>
</reference>
<keyword evidence="4 7" id="KW-1133">Transmembrane helix</keyword>
<keyword evidence="2" id="KW-1003">Cell membrane</keyword>
<dbReference type="GO" id="GO:0016887">
    <property type="term" value="F:ATP hydrolysis activity"/>
    <property type="evidence" value="ECO:0007669"/>
    <property type="project" value="InterPro"/>
</dbReference>
<dbReference type="PROSITE" id="PS50893">
    <property type="entry name" value="ABC_TRANSPORTER_2"/>
    <property type="match status" value="1"/>
</dbReference>
<feature type="transmembrane region" description="Helical" evidence="7">
    <location>
        <begin position="675"/>
        <end position="701"/>
    </location>
</feature>
<accession>A0A6G7YD72</accession>
<comment type="subcellular location">
    <subcellularLocation>
        <location evidence="1">Cell membrane</location>
        <topology evidence="1">Multi-pass membrane protein</topology>
    </subcellularLocation>
</comment>
<feature type="transmembrane region" description="Helical" evidence="7">
    <location>
        <begin position="20"/>
        <end position="40"/>
    </location>
</feature>
<dbReference type="Proteomes" id="UP000502035">
    <property type="component" value="Chromosome"/>
</dbReference>
<dbReference type="PANTHER" id="PTHR33406">
    <property type="entry name" value="MEMBRANE PROTEIN MJ1562-RELATED"/>
    <property type="match status" value="1"/>
</dbReference>
<dbReference type="KEGG" id="npi:G7071_04195"/>
<evidence type="ECO:0000256" key="6">
    <source>
        <dbReference type="SAM" id="MobiDB-lite"/>
    </source>
</evidence>
<feature type="transmembrane region" description="Helical" evidence="7">
    <location>
        <begin position="637"/>
        <end position="663"/>
    </location>
</feature>
<dbReference type="Pfam" id="PF00005">
    <property type="entry name" value="ABC_tran"/>
    <property type="match status" value="1"/>
</dbReference>
<feature type="transmembrane region" description="Helical" evidence="7">
    <location>
        <begin position="203"/>
        <end position="223"/>
    </location>
</feature>
<evidence type="ECO:0000256" key="2">
    <source>
        <dbReference type="ARBA" id="ARBA00022475"/>
    </source>
</evidence>
<dbReference type="PROSITE" id="PS01295">
    <property type="entry name" value="ISPD"/>
    <property type="match status" value="1"/>
</dbReference>
<sequence>MANALYRWGSAAFGHPWRVIVAWLAVVLSVGVISTVVSAGTSNTFEVPGTESQSALEALERTFPEVAGATAQVVVSVPDSTMVSDGARRDIRALVRELRTVEGVVQVLSPYAEGGLISGDERTALVQVQFDVAAAQVSQSQKQALQQVASELTSEGYTTAVGGQAFISTGPGLSPTEALGVVVALLILLVTFRAIVPAVLPVITSVVGVGLATALTMGATGWIDVSSTTPLLGLMVGLAVGIDYALFLVWRYRELLGEGLAGQEAAARANATAGSAVVFAGVTVMTALLALAVPGIPFLRTMGVFAALAVATAVAAAVTLLPAFLGVFGGRLLPARTSPGCRPGQTLMTRLRRGRNASAHTRARQGRWVRAVIRWPAATIVVCVVGLGVLAYPAVDLRLALPDTGSAELGSSERTAYDLISAEFGPGYNAPLLVYADILSTTDPQRVMRDLGEEIAGVPGVAEVVLATPNERGDTGVVVLIPTSGGSTEATANLARDIRDRSTRWEERWGINSAVTGQTAVQIDASARLFDALIPFGLLVVSVCLALLTVVFRSVLIPLSAAAGYLLSVGAAFGAVVAVFEWGWFADVLGVERTGPVISFLPIILMGVLFGLAMDYHIFLVSRMKEDHARGAAAREAVISGFVGVAPVVAAAALIMASVFAAFVLGEDVTVKPIALGLAVGVVVDAFVVRMTLIPAVLALVGEQAWRLPARLDGLVPHVDVEGAAVEEAMELRSWPRPGTPPAVAAQGLTVLDEDREAMFDPVDLTVERGQWLLVEGTQGVGKTSLLLTLAGRMAAFEGRLKVSGHLLPHERVAVRHRVSLAEFALVNPLEEALSVDQHIAERLGSASLGLWVRRRRVDAVRDSLNDLVHDAASATGNDTFEALAGDCLVSQLTPLQRLSLGVALAGLSDPDVIVVDAIDVVRDPDDLDTFWRVLDLLTSPHDVATGSPTGRAAAAIVLSAQPGLLAPDHVRRCELVATRRPRTGRAADRTTTTRPTASPGPVSTTR</sequence>
<feature type="transmembrane region" description="Helical" evidence="7">
    <location>
        <begin position="305"/>
        <end position="328"/>
    </location>
</feature>
<dbReference type="GO" id="GO:0008299">
    <property type="term" value="P:isoprenoid biosynthetic process"/>
    <property type="evidence" value="ECO:0007669"/>
    <property type="project" value="InterPro"/>
</dbReference>
<evidence type="ECO:0000256" key="4">
    <source>
        <dbReference type="ARBA" id="ARBA00022989"/>
    </source>
</evidence>
<keyword evidence="5 7" id="KW-0472">Membrane</keyword>
<dbReference type="InterPro" id="IPR000731">
    <property type="entry name" value="SSD"/>
</dbReference>
<dbReference type="SUPFAM" id="SSF52540">
    <property type="entry name" value="P-loop containing nucleoside triphosphate hydrolases"/>
    <property type="match status" value="1"/>
</dbReference>
<protein>
    <submittedName>
        <fullName evidence="10">MMPL family transporter</fullName>
    </submittedName>
</protein>
<proteinExistence type="predicted"/>
<feature type="transmembrane region" description="Helical" evidence="7">
    <location>
        <begin position="564"/>
        <end position="585"/>
    </location>
</feature>
<dbReference type="Gene3D" id="3.40.50.300">
    <property type="entry name" value="P-loop containing nucleotide triphosphate hydrolases"/>
    <property type="match status" value="1"/>
</dbReference>
<feature type="transmembrane region" description="Helical" evidence="7">
    <location>
        <begin position="532"/>
        <end position="552"/>
    </location>
</feature>
<evidence type="ECO:0000313" key="11">
    <source>
        <dbReference type="Proteomes" id="UP000502035"/>
    </source>
</evidence>
<evidence type="ECO:0000259" key="9">
    <source>
        <dbReference type="PROSITE" id="PS50893"/>
    </source>
</evidence>
<dbReference type="InterPro" id="IPR027417">
    <property type="entry name" value="P-loop_NTPase"/>
</dbReference>
<organism evidence="10 11">
    <name type="scientific">Nocardioides piscis</name>
    <dbReference type="NCBI Taxonomy" id="2714938"/>
    <lineage>
        <taxon>Bacteria</taxon>
        <taxon>Bacillati</taxon>
        <taxon>Actinomycetota</taxon>
        <taxon>Actinomycetes</taxon>
        <taxon>Propionibacteriales</taxon>
        <taxon>Nocardioidaceae</taxon>
        <taxon>Nocardioides</taxon>
    </lineage>
</organism>
<feature type="transmembrane region" description="Helical" evidence="7">
    <location>
        <begin position="229"/>
        <end position="250"/>
    </location>
</feature>
<feature type="transmembrane region" description="Helical" evidence="7">
    <location>
        <begin position="372"/>
        <end position="395"/>
    </location>
</feature>
<dbReference type="Pfam" id="PF03176">
    <property type="entry name" value="MMPL"/>
    <property type="match status" value="2"/>
</dbReference>
<feature type="region of interest" description="Disordered" evidence="6">
    <location>
        <begin position="979"/>
        <end position="1007"/>
    </location>
</feature>
<dbReference type="AlphaFoldDB" id="A0A6G7YD72"/>
<dbReference type="InterPro" id="IPR018294">
    <property type="entry name" value="ISPD_synthase_CS"/>
</dbReference>
<evidence type="ECO:0000256" key="3">
    <source>
        <dbReference type="ARBA" id="ARBA00022692"/>
    </source>
</evidence>
<dbReference type="InterPro" id="IPR050545">
    <property type="entry name" value="Mycobact_MmpL"/>
</dbReference>
<feature type="transmembrane region" description="Helical" evidence="7">
    <location>
        <begin position="271"/>
        <end position="293"/>
    </location>
</feature>
<dbReference type="PROSITE" id="PS50156">
    <property type="entry name" value="SSD"/>
    <property type="match status" value="2"/>
</dbReference>
<dbReference type="GO" id="GO:0005886">
    <property type="term" value="C:plasma membrane"/>
    <property type="evidence" value="ECO:0007669"/>
    <property type="project" value="UniProtKB-SubCell"/>
</dbReference>